<evidence type="ECO:0000256" key="1">
    <source>
        <dbReference type="SAM" id="MobiDB-lite"/>
    </source>
</evidence>
<reference evidence="2 3" key="1">
    <citation type="submission" date="2019-02" db="EMBL/GenBank/DDBJ databases">
        <title>Deep-cultivation of Planctomycetes and their phenomic and genomic characterization uncovers novel biology.</title>
        <authorList>
            <person name="Wiegand S."/>
            <person name="Jogler M."/>
            <person name="Boedeker C."/>
            <person name="Pinto D."/>
            <person name="Vollmers J."/>
            <person name="Rivas-Marin E."/>
            <person name="Kohn T."/>
            <person name="Peeters S.H."/>
            <person name="Heuer A."/>
            <person name="Rast P."/>
            <person name="Oberbeckmann S."/>
            <person name="Bunk B."/>
            <person name="Jeske O."/>
            <person name="Meyerdierks A."/>
            <person name="Storesund J.E."/>
            <person name="Kallscheuer N."/>
            <person name="Luecker S."/>
            <person name="Lage O.M."/>
            <person name="Pohl T."/>
            <person name="Merkel B.J."/>
            <person name="Hornburger P."/>
            <person name="Mueller R.-W."/>
            <person name="Bruemmer F."/>
            <person name="Labrenz M."/>
            <person name="Spormann A.M."/>
            <person name="Op den Camp H."/>
            <person name="Overmann J."/>
            <person name="Amann R."/>
            <person name="Jetten M.S.M."/>
            <person name="Mascher T."/>
            <person name="Medema M.H."/>
            <person name="Devos D.P."/>
            <person name="Kaster A.-K."/>
            <person name="Ovreas L."/>
            <person name="Rohde M."/>
            <person name="Galperin M.Y."/>
            <person name="Jogler C."/>
        </authorList>
    </citation>
    <scope>NUCLEOTIDE SEQUENCE [LARGE SCALE GENOMIC DNA]</scope>
    <source>
        <strain evidence="2 3">CA12</strain>
    </source>
</reference>
<dbReference type="KEGG" id="acaf:CA12_34180"/>
<protein>
    <submittedName>
        <fullName evidence="2">Uncharacterized protein</fullName>
    </submittedName>
</protein>
<dbReference type="EMBL" id="CP036265">
    <property type="protein sequence ID" value="QDT17298.1"/>
    <property type="molecule type" value="Genomic_DNA"/>
</dbReference>
<accession>A0A517PD36</accession>
<feature type="compositionally biased region" description="Low complexity" evidence="1">
    <location>
        <begin position="141"/>
        <end position="154"/>
    </location>
</feature>
<sequence>MWDARPEELKTEWTGRAVAVRAAAAVGSLARFRGRTGRVRTVNMNGRALVQFDGADETWFDLDPAALEPVTETPETPPPVRAAVGEEPKGAPAPGALDNPPAKMRPETPAQAKAEGGKKLSVLELARQQDAARKASPPPTAAAEPPTAKPAQPEAGKKKLSVLELARQQGAAGQKDQ</sequence>
<feature type="region of interest" description="Disordered" evidence="1">
    <location>
        <begin position="65"/>
        <end position="177"/>
    </location>
</feature>
<dbReference type="AlphaFoldDB" id="A0A517PD36"/>
<keyword evidence="3" id="KW-1185">Reference proteome</keyword>
<name>A0A517PD36_9PLAN</name>
<dbReference type="RefSeq" id="WP_145360181.1">
    <property type="nucleotide sequence ID" value="NZ_CP036265.1"/>
</dbReference>
<proteinExistence type="predicted"/>
<dbReference type="Proteomes" id="UP000318741">
    <property type="component" value="Chromosome"/>
</dbReference>
<feature type="compositionally biased region" description="Low complexity" evidence="1">
    <location>
        <begin position="65"/>
        <end position="74"/>
    </location>
</feature>
<gene>
    <name evidence="2" type="ORF">CA12_34180</name>
</gene>
<dbReference type="OrthoDB" id="278480at2"/>
<organism evidence="2 3">
    <name type="scientific">Alienimonas californiensis</name>
    <dbReference type="NCBI Taxonomy" id="2527989"/>
    <lineage>
        <taxon>Bacteria</taxon>
        <taxon>Pseudomonadati</taxon>
        <taxon>Planctomycetota</taxon>
        <taxon>Planctomycetia</taxon>
        <taxon>Planctomycetales</taxon>
        <taxon>Planctomycetaceae</taxon>
        <taxon>Alienimonas</taxon>
    </lineage>
</organism>
<evidence type="ECO:0000313" key="3">
    <source>
        <dbReference type="Proteomes" id="UP000318741"/>
    </source>
</evidence>
<evidence type="ECO:0000313" key="2">
    <source>
        <dbReference type="EMBL" id="QDT17298.1"/>
    </source>
</evidence>